<comment type="caution">
    <text evidence="1">The sequence shown here is derived from an EMBL/GenBank/DDBJ whole genome shotgun (WGS) entry which is preliminary data.</text>
</comment>
<dbReference type="VEuPathDB" id="FungiDB:EMCG_00323"/>
<dbReference type="EMBL" id="LCZI01001047">
    <property type="protein sequence ID" value="KKZ62737.1"/>
    <property type="molecule type" value="Genomic_DNA"/>
</dbReference>
<evidence type="ECO:0000313" key="2">
    <source>
        <dbReference type="Proteomes" id="UP000034164"/>
    </source>
</evidence>
<evidence type="ECO:0000313" key="1">
    <source>
        <dbReference type="EMBL" id="KKZ62737.1"/>
    </source>
</evidence>
<dbReference type="OrthoDB" id="10528667at2759"/>
<accession>A0A0G2HWV1</accession>
<proteinExistence type="predicted"/>
<dbReference type="Proteomes" id="UP000034164">
    <property type="component" value="Unassembled WGS sequence"/>
</dbReference>
<reference evidence="2" key="1">
    <citation type="journal article" date="2015" name="PLoS Genet.">
        <title>The dynamic genome and transcriptome of the human fungal pathogen Blastomyces and close relative Emmonsia.</title>
        <authorList>
            <person name="Munoz J.F."/>
            <person name="Gauthier G.M."/>
            <person name="Desjardins C.A."/>
            <person name="Gallo J.E."/>
            <person name="Holder J."/>
            <person name="Sullivan T.D."/>
            <person name="Marty A.J."/>
            <person name="Carmen J.C."/>
            <person name="Chen Z."/>
            <person name="Ding L."/>
            <person name="Gujja S."/>
            <person name="Magrini V."/>
            <person name="Misas E."/>
            <person name="Mitreva M."/>
            <person name="Priest M."/>
            <person name="Saif S."/>
            <person name="Whiston E.A."/>
            <person name="Young S."/>
            <person name="Zeng Q."/>
            <person name="Goldman W.E."/>
            <person name="Mardis E.R."/>
            <person name="Taylor J.W."/>
            <person name="McEwen J.G."/>
            <person name="Clay O.K."/>
            <person name="Klein B.S."/>
            <person name="Cuomo C.A."/>
        </authorList>
    </citation>
    <scope>NUCLEOTIDE SEQUENCE [LARGE SCALE GENOMIC DNA]</scope>
    <source>
        <strain evidence="2">UAMH 3008</strain>
    </source>
</reference>
<protein>
    <submittedName>
        <fullName evidence="1">Uncharacterized protein</fullName>
    </submittedName>
</protein>
<dbReference type="AlphaFoldDB" id="A0A0G2HWV1"/>
<name>A0A0G2HWV1_9EURO</name>
<organism evidence="1 2">
    <name type="scientific">[Emmonsia] crescens</name>
    <dbReference type="NCBI Taxonomy" id="73230"/>
    <lineage>
        <taxon>Eukaryota</taxon>
        <taxon>Fungi</taxon>
        <taxon>Dikarya</taxon>
        <taxon>Ascomycota</taxon>
        <taxon>Pezizomycotina</taxon>
        <taxon>Eurotiomycetes</taxon>
        <taxon>Eurotiomycetidae</taxon>
        <taxon>Onygenales</taxon>
        <taxon>Ajellomycetaceae</taxon>
        <taxon>Emergomyces</taxon>
    </lineage>
</organism>
<sequence length="113" mass="12512">MPEEGESVGAETGRDVPWTSTIGVRAPHDLLLKNSLHTSCVAGVLVDNYASDLLFPPWNQWTEVRRCPDVEARRRENLSADGGIMSIIASRFIPKKVPSTKNARELTTRASHE</sequence>
<gene>
    <name evidence="1" type="ORF">EMCG_00323</name>
</gene>